<keyword evidence="13" id="KW-0472">Membrane</keyword>
<keyword evidence="6 14" id="KW-0349">Heme</keyword>
<comment type="similarity">
    <text evidence="5 15">Belongs to the cytochrome P450 family.</text>
</comment>
<evidence type="ECO:0000256" key="7">
    <source>
        <dbReference type="ARBA" id="ARBA00022723"/>
    </source>
</evidence>
<dbReference type="InterPro" id="IPR050196">
    <property type="entry name" value="Cytochrome_P450_Monoox"/>
</dbReference>
<gene>
    <name evidence="17" type="primary">LOC117571414</name>
</gene>
<dbReference type="GeneID" id="117571414"/>
<keyword evidence="10 15" id="KW-0560">Oxidoreductase</keyword>
<dbReference type="GO" id="GO:0004497">
    <property type="term" value="F:monooxygenase activity"/>
    <property type="evidence" value="ECO:0007669"/>
    <property type="project" value="UniProtKB-KW"/>
</dbReference>
<keyword evidence="16" id="KW-1185">Reference proteome</keyword>
<comment type="cofactor">
    <cofactor evidence="1 14">
        <name>heme</name>
        <dbReference type="ChEBI" id="CHEBI:30413"/>
    </cofactor>
</comment>
<feature type="binding site" description="axial binding residue" evidence="14">
    <location>
        <position position="425"/>
    </location>
    <ligand>
        <name>heme</name>
        <dbReference type="ChEBI" id="CHEBI:30413"/>
    </ligand>
    <ligandPart>
        <name>Fe</name>
        <dbReference type="ChEBI" id="CHEBI:18248"/>
    </ligandPart>
</feature>
<dbReference type="Gene3D" id="1.10.630.10">
    <property type="entry name" value="Cytochrome P450"/>
    <property type="match status" value="1"/>
</dbReference>
<name>A0A6P8X9T7_DROAB</name>
<keyword evidence="11 14" id="KW-0408">Iron</keyword>
<evidence type="ECO:0000256" key="15">
    <source>
        <dbReference type="RuleBase" id="RU000461"/>
    </source>
</evidence>
<dbReference type="InterPro" id="IPR017972">
    <property type="entry name" value="Cyt_P450_CS"/>
</dbReference>
<keyword evidence="7 14" id="KW-0479">Metal-binding</keyword>
<evidence type="ECO:0000256" key="13">
    <source>
        <dbReference type="ARBA" id="ARBA00023136"/>
    </source>
</evidence>
<dbReference type="SUPFAM" id="SSF48264">
    <property type="entry name" value="Cytochrome P450"/>
    <property type="match status" value="1"/>
</dbReference>
<dbReference type="InterPro" id="IPR002403">
    <property type="entry name" value="Cyt_P450_E_grp-IV"/>
</dbReference>
<evidence type="ECO:0000256" key="8">
    <source>
        <dbReference type="ARBA" id="ARBA00022824"/>
    </source>
</evidence>
<dbReference type="GO" id="GO:0020037">
    <property type="term" value="F:heme binding"/>
    <property type="evidence" value="ECO:0007669"/>
    <property type="project" value="InterPro"/>
</dbReference>
<dbReference type="PANTHER" id="PTHR24291">
    <property type="entry name" value="CYTOCHROME P450 FAMILY 4"/>
    <property type="match status" value="1"/>
</dbReference>
<dbReference type="PANTHER" id="PTHR24291:SF189">
    <property type="entry name" value="CYTOCHROME P450 4C3-RELATED"/>
    <property type="match status" value="1"/>
</dbReference>
<dbReference type="AlphaFoldDB" id="A0A6P8X9T7"/>
<dbReference type="PRINTS" id="PR00465">
    <property type="entry name" value="EP450IV"/>
</dbReference>
<dbReference type="Pfam" id="PF00067">
    <property type="entry name" value="p450"/>
    <property type="match status" value="1"/>
</dbReference>
<evidence type="ECO:0000256" key="3">
    <source>
        <dbReference type="ARBA" id="ARBA00004174"/>
    </source>
</evidence>
<accession>A0A6P8X9T7</accession>
<evidence type="ECO:0000256" key="10">
    <source>
        <dbReference type="ARBA" id="ARBA00023002"/>
    </source>
</evidence>
<sequence>MILASIFVCFCLASAFNYYRTRRQRKFVANLKGPFTWPLVGSMHKIVLLTQKNFFQHSSKYLAKYGILSRCWIFHRLFIPVADLELAKQLLQSESHQQTGHELMKDWLGNSLLCCPPEQWAQRHQRLATFFQTDNKLQLLKLLQEKAEQPFADLSVFAESREVFDAWQIMSPKVLDLILAVNCGFRPSDQYKQTFADLTELYRQRFLGLKSANRFTFWLGSPFVRRRQLRLIKRINNENKLVLNQCRQQQQVKNDSIAIKVDHIEAPIKLDHQALIDVLAASENLNNEQLLAELNTCNYLGYLLCSTTLCFALVQIARYPSVQQRCYEELRKEKEINLHELPYLEAVLKETLRLQPPQLIVQRQLSQDFAYTHSKVGDAALPIGAEVYINLYELQRSELTQHFDPERFLDPAAELLSFGLGPRQCPAQQFSLLLLKSLLAPLLLQFELLPFGDALRPNLRLAPGSRNGFQLSVKLR</sequence>
<dbReference type="PROSITE" id="PS00086">
    <property type="entry name" value="CYTOCHROME_P450"/>
    <property type="match status" value="1"/>
</dbReference>
<evidence type="ECO:0000256" key="4">
    <source>
        <dbReference type="ARBA" id="ARBA00004406"/>
    </source>
</evidence>
<comment type="function">
    <text evidence="2">May be involved in the metabolism of insect hormones and in the breakdown of synthetic insecticides.</text>
</comment>
<evidence type="ECO:0000256" key="9">
    <source>
        <dbReference type="ARBA" id="ARBA00022848"/>
    </source>
</evidence>
<evidence type="ECO:0000313" key="16">
    <source>
        <dbReference type="Proteomes" id="UP000515160"/>
    </source>
</evidence>
<dbReference type="GO" id="GO:0005506">
    <property type="term" value="F:iron ion binding"/>
    <property type="evidence" value="ECO:0007669"/>
    <property type="project" value="InterPro"/>
</dbReference>
<dbReference type="GO" id="GO:0016705">
    <property type="term" value="F:oxidoreductase activity, acting on paired donors, with incorporation or reduction of molecular oxygen"/>
    <property type="evidence" value="ECO:0007669"/>
    <property type="project" value="InterPro"/>
</dbReference>
<dbReference type="Proteomes" id="UP000515160">
    <property type="component" value="Chromosome 3"/>
</dbReference>
<dbReference type="InterPro" id="IPR001128">
    <property type="entry name" value="Cyt_P450"/>
</dbReference>
<dbReference type="CTD" id="38840"/>
<evidence type="ECO:0000313" key="17">
    <source>
        <dbReference type="RefSeq" id="XP_034109444.1"/>
    </source>
</evidence>
<dbReference type="PRINTS" id="PR00385">
    <property type="entry name" value="P450"/>
</dbReference>
<evidence type="ECO:0000256" key="12">
    <source>
        <dbReference type="ARBA" id="ARBA00023033"/>
    </source>
</evidence>
<reference evidence="17" key="1">
    <citation type="submission" date="2025-08" db="UniProtKB">
        <authorList>
            <consortium name="RefSeq"/>
        </authorList>
    </citation>
    <scope>IDENTIFICATION</scope>
    <source>
        <strain evidence="17">15112-1751.03</strain>
        <tissue evidence="17">Whole Adult</tissue>
    </source>
</reference>
<dbReference type="OrthoDB" id="1470350at2759"/>
<evidence type="ECO:0000256" key="11">
    <source>
        <dbReference type="ARBA" id="ARBA00023004"/>
    </source>
</evidence>
<dbReference type="GO" id="GO:0005789">
    <property type="term" value="C:endoplasmic reticulum membrane"/>
    <property type="evidence" value="ECO:0007669"/>
    <property type="project" value="UniProtKB-SubCell"/>
</dbReference>
<keyword evidence="12 15" id="KW-0503">Monooxygenase</keyword>
<evidence type="ECO:0000256" key="1">
    <source>
        <dbReference type="ARBA" id="ARBA00001971"/>
    </source>
</evidence>
<proteinExistence type="inferred from homology"/>
<dbReference type="InterPro" id="IPR036396">
    <property type="entry name" value="Cyt_P450_sf"/>
</dbReference>
<organism evidence="16 17">
    <name type="scientific">Drosophila albomicans</name>
    <name type="common">Fruit fly</name>
    <dbReference type="NCBI Taxonomy" id="7291"/>
    <lineage>
        <taxon>Eukaryota</taxon>
        <taxon>Metazoa</taxon>
        <taxon>Ecdysozoa</taxon>
        <taxon>Arthropoda</taxon>
        <taxon>Hexapoda</taxon>
        <taxon>Insecta</taxon>
        <taxon>Pterygota</taxon>
        <taxon>Neoptera</taxon>
        <taxon>Endopterygota</taxon>
        <taxon>Diptera</taxon>
        <taxon>Brachycera</taxon>
        <taxon>Muscomorpha</taxon>
        <taxon>Ephydroidea</taxon>
        <taxon>Drosophilidae</taxon>
        <taxon>Drosophila</taxon>
    </lineage>
</organism>
<protein>
    <submittedName>
        <fullName evidence="17">Probable cytochrome P450 316a1</fullName>
    </submittedName>
</protein>
<evidence type="ECO:0000256" key="2">
    <source>
        <dbReference type="ARBA" id="ARBA00003690"/>
    </source>
</evidence>
<dbReference type="RefSeq" id="XP_034109444.1">
    <property type="nucleotide sequence ID" value="XM_034253553.2"/>
</dbReference>
<comment type="subcellular location">
    <subcellularLocation>
        <location evidence="4">Endoplasmic reticulum membrane</location>
        <topology evidence="4">Peripheral membrane protein</topology>
    </subcellularLocation>
    <subcellularLocation>
        <location evidence="3">Microsome membrane</location>
        <topology evidence="3">Peripheral membrane protein</topology>
    </subcellularLocation>
</comment>
<keyword evidence="9" id="KW-0492">Microsome</keyword>
<evidence type="ECO:0000256" key="5">
    <source>
        <dbReference type="ARBA" id="ARBA00010617"/>
    </source>
</evidence>
<evidence type="ECO:0000256" key="6">
    <source>
        <dbReference type="ARBA" id="ARBA00022617"/>
    </source>
</evidence>
<evidence type="ECO:0000256" key="14">
    <source>
        <dbReference type="PIRSR" id="PIRSR602403-1"/>
    </source>
</evidence>
<keyword evidence="8" id="KW-0256">Endoplasmic reticulum</keyword>